<feature type="compositionally biased region" description="Basic and acidic residues" evidence="1">
    <location>
        <begin position="385"/>
        <end position="395"/>
    </location>
</feature>
<dbReference type="RefSeq" id="XP_016611401.1">
    <property type="nucleotide sequence ID" value="XM_016750696.1"/>
</dbReference>
<feature type="region of interest" description="Disordered" evidence="1">
    <location>
        <begin position="347"/>
        <end position="422"/>
    </location>
</feature>
<name>A0A0L0HQH9_SPIPD</name>
<sequence>MTAKRATSSRQVDPPSLPNESTAPLIGSNDIFGDDEAGGVPPSRGRETASNDRARSKSGSRKASPAKSIKEVDHQDAASGGKVLTRPHLQLGVQHRTAMGEYIPPPGGTPLSSLANATPSPQTYTPHLLPSGRCISILGKHATSSSQNEGPGPQKYNTDPVRVIFEERPKWSIGGTTSRSTKTEVNDFPGPGKYGLAEGTIGKDGPSFSISGWHPVFESNIPGPEQYFPPSSLGRSGAPKYSFGVKPTVIEEPTPGPQDYNVPNVPPHAKVSTGYTMRPKLDPALFTDSEDGGRPAPNAYYPKLPWDQKAATLKGWYKESKALKTPGPANYLMPNDLFSGPQFSIIGRHDGQTVRTPPPGPADYMPNFEPTRDKGAVVSLKGRHATKDQQSDNDRGQGIPGPGTYTPRDRQVRGNDGPKVTLKGRWNSIQESMPGPADYQTTPAITPAQLAKFDAKEKAKSKVVPARPFPVTTPGPGSYTLTALTVTKAAGPKFSLGKRLERGNKPSSPNTPGPNAYQANPVTTSRSTTFKGRMSPFVTVFPSTRVDTLRVHV</sequence>
<dbReference type="PANTHER" id="PTHR21580">
    <property type="entry name" value="SHIPPO-1-RELATED"/>
    <property type="match status" value="1"/>
</dbReference>
<feature type="region of interest" description="Disordered" evidence="1">
    <location>
        <begin position="497"/>
        <end position="527"/>
    </location>
</feature>
<evidence type="ECO:0000313" key="2">
    <source>
        <dbReference type="EMBL" id="KND03362.1"/>
    </source>
</evidence>
<dbReference type="AlphaFoldDB" id="A0A0L0HQH9"/>
<feature type="compositionally biased region" description="Polar residues" evidence="1">
    <location>
        <begin position="1"/>
        <end position="11"/>
    </location>
</feature>
<dbReference type="EMBL" id="KQ257452">
    <property type="protein sequence ID" value="KND03362.1"/>
    <property type="molecule type" value="Genomic_DNA"/>
</dbReference>
<evidence type="ECO:0000256" key="1">
    <source>
        <dbReference type="SAM" id="MobiDB-lite"/>
    </source>
</evidence>
<feature type="compositionally biased region" description="Basic and acidic residues" evidence="1">
    <location>
        <begin position="44"/>
        <end position="55"/>
    </location>
</feature>
<evidence type="ECO:0000313" key="3">
    <source>
        <dbReference type="Proteomes" id="UP000053201"/>
    </source>
</evidence>
<feature type="region of interest" description="Disordered" evidence="1">
    <location>
        <begin position="1"/>
        <end position="88"/>
    </location>
</feature>
<dbReference type="PANTHER" id="PTHR21580:SF28">
    <property type="entry name" value="BOREALIN N-TERMINAL DOMAIN-CONTAINING PROTEIN-RELATED"/>
    <property type="match status" value="1"/>
</dbReference>
<gene>
    <name evidence="2" type="ORF">SPPG_02405</name>
</gene>
<organism evidence="2 3">
    <name type="scientific">Spizellomyces punctatus (strain DAOM BR117)</name>
    <dbReference type="NCBI Taxonomy" id="645134"/>
    <lineage>
        <taxon>Eukaryota</taxon>
        <taxon>Fungi</taxon>
        <taxon>Fungi incertae sedis</taxon>
        <taxon>Chytridiomycota</taxon>
        <taxon>Chytridiomycota incertae sedis</taxon>
        <taxon>Chytridiomycetes</taxon>
        <taxon>Spizellomycetales</taxon>
        <taxon>Spizellomycetaceae</taxon>
        <taxon>Spizellomyces</taxon>
    </lineage>
</organism>
<proteinExistence type="predicted"/>
<dbReference type="InParanoid" id="A0A0L0HQH9"/>
<dbReference type="Proteomes" id="UP000053201">
    <property type="component" value="Unassembled WGS sequence"/>
</dbReference>
<dbReference type="OrthoDB" id="429991at2759"/>
<keyword evidence="3" id="KW-1185">Reference proteome</keyword>
<accession>A0A0L0HQH9</accession>
<feature type="region of interest" description="Disordered" evidence="1">
    <location>
        <begin position="103"/>
        <end position="124"/>
    </location>
</feature>
<dbReference type="VEuPathDB" id="FungiDB:SPPG_02405"/>
<feature type="region of interest" description="Disordered" evidence="1">
    <location>
        <begin position="172"/>
        <end position="191"/>
    </location>
</feature>
<dbReference type="InterPro" id="IPR010736">
    <property type="entry name" value="SHIPPO-rpt"/>
</dbReference>
<protein>
    <submittedName>
        <fullName evidence="2">Uncharacterized protein</fullName>
    </submittedName>
</protein>
<feature type="compositionally biased region" description="Polar residues" evidence="1">
    <location>
        <begin position="110"/>
        <end position="124"/>
    </location>
</feature>
<dbReference type="Pfam" id="PF07004">
    <property type="entry name" value="SHIPPO-rpt"/>
    <property type="match status" value="6"/>
</dbReference>
<dbReference type="InterPro" id="IPR051291">
    <property type="entry name" value="CIMAP"/>
</dbReference>
<feature type="compositionally biased region" description="Polar residues" evidence="1">
    <location>
        <begin position="517"/>
        <end position="527"/>
    </location>
</feature>
<dbReference type="GeneID" id="27685993"/>
<dbReference type="OMA" id="PNHYNIR"/>
<dbReference type="eggNOG" id="ENOG502T75Y">
    <property type="taxonomic scope" value="Eukaryota"/>
</dbReference>
<reference evidence="2 3" key="1">
    <citation type="submission" date="2009-08" db="EMBL/GenBank/DDBJ databases">
        <title>The Genome Sequence of Spizellomyces punctatus strain DAOM BR117.</title>
        <authorList>
            <consortium name="The Broad Institute Genome Sequencing Platform"/>
            <person name="Russ C."/>
            <person name="Cuomo C."/>
            <person name="Shea T."/>
            <person name="Young S.K."/>
            <person name="Zeng Q."/>
            <person name="Koehrsen M."/>
            <person name="Haas B."/>
            <person name="Borodovsky M."/>
            <person name="Guigo R."/>
            <person name="Alvarado L."/>
            <person name="Berlin A."/>
            <person name="Bochicchio J."/>
            <person name="Borenstein D."/>
            <person name="Chapman S."/>
            <person name="Chen Z."/>
            <person name="Engels R."/>
            <person name="Freedman E."/>
            <person name="Gellesch M."/>
            <person name="Goldberg J."/>
            <person name="Griggs A."/>
            <person name="Gujja S."/>
            <person name="Heiman D."/>
            <person name="Hepburn T."/>
            <person name="Howarth C."/>
            <person name="Jen D."/>
            <person name="Larson L."/>
            <person name="Lewis B."/>
            <person name="Mehta T."/>
            <person name="Park D."/>
            <person name="Pearson M."/>
            <person name="Roberts A."/>
            <person name="Saif S."/>
            <person name="Shenoy N."/>
            <person name="Sisk P."/>
            <person name="Stolte C."/>
            <person name="Sykes S."/>
            <person name="Thomson T."/>
            <person name="Walk T."/>
            <person name="White J."/>
            <person name="Yandava C."/>
            <person name="Burger G."/>
            <person name="Gray M.W."/>
            <person name="Holland P.W.H."/>
            <person name="King N."/>
            <person name="Lang F.B.F."/>
            <person name="Roger A.J."/>
            <person name="Ruiz-Trillo I."/>
            <person name="Lander E."/>
            <person name="Nusbaum C."/>
        </authorList>
    </citation>
    <scope>NUCLEOTIDE SEQUENCE [LARGE SCALE GENOMIC DNA]</scope>
    <source>
        <strain evidence="2 3">DAOM BR117</strain>
    </source>
</reference>